<dbReference type="SMART" id="SM00228">
    <property type="entry name" value="PDZ"/>
    <property type="match status" value="1"/>
</dbReference>
<keyword evidence="2" id="KW-0645">Protease</keyword>
<sequence length="447" mass="50378">MLRKNIIFFTLLLFVPFFIWAQGYRLPEGEKSQKIKFELINNLIIIPVEVNGTELTFILDSGVSKPILFNLSESDSIPINNVSEVTIRGLGGGKPMKALSSKNNAFKLGEARNYSQDLYVVLDRGINFSTTLGIPVHGIMGYDLFRDFIVEVKYNSKKIKLHNPELYQYKDKRKTQTLPLTVEKRKAYVEGTVLMKDTANVQVKLLVDTGSSDALWLFPAPEKGLEIPEKNYEDHLGRGLSGDIFGKRSKVNGVRIGDFELEEAKVAFPYLESFQGLEGMGDRNGSLGGEVLKRFNIVFDYARGLVTLRKNGNFKDPFQYNLAGIDLQHNGLRYIAESIADVNGIVKEDDADTFGNVQILLENKTRLSLVPEIVVSGIRSGSPAAEAGLREGDVILAVNGKRVHKYKLQEILKMINEREGKRIKVLIERYNRDLLFTFVLKKMFDDD</sequence>
<dbReference type="InterPro" id="IPR036034">
    <property type="entry name" value="PDZ_sf"/>
</dbReference>
<dbReference type="Pfam" id="PF13650">
    <property type="entry name" value="Asp_protease_2"/>
    <property type="match status" value="2"/>
</dbReference>
<feature type="domain" description="PDZ" evidence="1">
    <location>
        <begin position="373"/>
        <end position="417"/>
    </location>
</feature>
<comment type="caution">
    <text evidence="2">The sequence shown here is derived from an EMBL/GenBank/DDBJ whole genome shotgun (WGS) entry which is preliminary data.</text>
</comment>
<evidence type="ECO:0000259" key="1">
    <source>
        <dbReference type="PROSITE" id="PS50106"/>
    </source>
</evidence>
<dbReference type="GO" id="GO:0006508">
    <property type="term" value="P:proteolysis"/>
    <property type="evidence" value="ECO:0007669"/>
    <property type="project" value="UniProtKB-KW"/>
</dbReference>
<dbReference type="Pfam" id="PF17820">
    <property type="entry name" value="PDZ_6"/>
    <property type="match status" value="1"/>
</dbReference>
<dbReference type="Gene3D" id="2.30.42.10">
    <property type="match status" value="1"/>
</dbReference>
<organism evidence="2 3">
    <name type="scientific">Flagellimonas halotolerans</name>
    <dbReference type="NCBI Taxonomy" id="3112164"/>
    <lineage>
        <taxon>Bacteria</taxon>
        <taxon>Pseudomonadati</taxon>
        <taxon>Bacteroidota</taxon>
        <taxon>Flavobacteriia</taxon>
        <taxon>Flavobacteriales</taxon>
        <taxon>Flavobacteriaceae</taxon>
        <taxon>Flagellimonas</taxon>
    </lineage>
</organism>
<evidence type="ECO:0000313" key="3">
    <source>
        <dbReference type="Proteomes" id="UP001355298"/>
    </source>
</evidence>
<dbReference type="InterPro" id="IPR041489">
    <property type="entry name" value="PDZ_6"/>
</dbReference>
<dbReference type="PROSITE" id="PS50106">
    <property type="entry name" value="PDZ"/>
    <property type="match status" value="1"/>
</dbReference>
<dbReference type="SUPFAM" id="SSF50156">
    <property type="entry name" value="PDZ domain-like"/>
    <property type="match status" value="1"/>
</dbReference>
<dbReference type="Gene3D" id="2.40.70.10">
    <property type="entry name" value="Acid Proteases"/>
    <property type="match status" value="2"/>
</dbReference>
<evidence type="ECO:0000313" key="2">
    <source>
        <dbReference type="EMBL" id="MEC4265936.1"/>
    </source>
</evidence>
<dbReference type="GO" id="GO:0008233">
    <property type="term" value="F:peptidase activity"/>
    <property type="evidence" value="ECO:0007669"/>
    <property type="project" value="UniProtKB-KW"/>
</dbReference>
<reference evidence="2 3" key="1">
    <citation type="submission" date="2024-01" db="EMBL/GenBank/DDBJ databases">
        <title>The strains designed SYSU M86414 and SYSU M84420 isolated from the marine sediment in San Sha City (Hainan Province, China).</title>
        <authorList>
            <person name="Guo D."/>
        </authorList>
    </citation>
    <scope>NUCLEOTIDE SEQUENCE [LARGE SCALE GENOMIC DNA]</scope>
    <source>
        <strain evidence="2 3">SYSU M84420</strain>
    </source>
</reference>
<protein>
    <submittedName>
        <fullName evidence="2">Aspartyl protease family protein</fullName>
    </submittedName>
</protein>
<dbReference type="Proteomes" id="UP001355298">
    <property type="component" value="Unassembled WGS sequence"/>
</dbReference>
<dbReference type="RefSeq" id="WP_326278804.1">
    <property type="nucleotide sequence ID" value="NZ_JAYKYV010000008.1"/>
</dbReference>
<keyword evidence="3" id="KW-1185">Reference proteome</keyword>
<dbReference type="InterPro" id="IPR001478">
    <property type="entry name" value="PDZ"/>
</dbReference>
<accession>A0ABU6ISF3</accession>
<keyword evidence="2" id="KW-0378">Hydrolase</keyword>
<proteinExistence type="predicted"/>
<dbReference type="EMBL" id="JAYMGW010000008">
    <property type="protein sequence ID" value="MEC4265936.1"/>
    <property type="molecule type" value="Genomic_DNA"/>
</dbReference>
<dbReference type="InterPro" id="IPR021109">
    <property type="entry name" value="Peptidase_aspartic_dom_sf"/>
</dbReference>
<gene>
    <name evidence="2" type="ORF">VOP03_11325</name>
</gene>
<name>A0ABU6ISF3_9FLAO</name>